<evidence type="ECO:0000313" key="3">
    <source>
        <dbReference type="Proteomes" id="UP000093807"/>
    </source>
</evidence>
<accession>A0A199XTQ9</accession>
<feature type="region of interest" description="Disordered" evidence="1">
    <location>
        <begin position="1"/>
        <end position="20"/>
    </location>
</feature>
<comment type="caution">
    <text evidence="2">The sequence shown here is derived from an EMBL/GenBank/DDBJ whole genome shotgun (WGS) entry which is preliminary data.</text>
</comment>
<name>A0A199XTQ9_9FLAO</name>
<dbReference type="EMBL" id="JMTM01000017">
    <property type="protein sequence ID" value="OAZ05030.1"/>
    <property type="molecule type" value="Genomic_DNA"/>
</dbReference>
<evidence type="ECO:0000256" key="1">
    <source>
        <dbReference type="SAM" id="MobiDB-lite"/>
    </source>
</evidence>
<organism evidence="2 3">
    <name type="scientific">Flavobacterium succinicans</name>
    <dbReference type="NCBI Taxonomy" id="29536"/>
    <lineage>
        <taxon>Bacteria</taxon>
        <taxon>Pseudomonadati</taxon>
        <taxon>Bacteroidota</taxon>
        <taxon>Flavobacteriia</taxon>
        <taxon>Flavobacteriales</taxon>
        <taxon>Flavobacteriaceae</taxon>
        <taxon>Flavobacterium</taxon>
    </lineage>
</organism>
<sequence>MFPFSPDRSGNPLLPGFGSKDCNGEREPSLQECLLMLLQKKELLIENKIALFVFHILLDVIEGIALLDIARMESFLKPVDALLRGAVSKRIGDNLTLHFLLDGVVAYGLRGA</sequence>
<keyword evidence="3" id="KW-1185">Reference proteome</keyword>
<proteinExistence type="predicted"/>
<gene>
    <name evidence="2" type="ORF">FLB_08810</name>
</gene>
<protein>
    <submittedName>
        <fullName evidence="2">Uncharacterized protein</fullName>
    </submittedName>
</protein>
<evidence type="ECO:0000313" key="2">
    <source>
        <dbReference type="EMBL" id="OAZ05030.1"/>
    </source>
</evidence>
<reference evidence="2 3" key="1">
    <citation type="submission" date="2016-06" db="EMBL/GenBank/DDBJ databases">
        <title>Draft genome sequence of Flavobacterium succinicans strain DD5b.</title>
        <authorList>
            <person name="Poehlein A."/>
            <person name="Daniel R."/>
            <person name="Simeonova D.D."/>
        </authorList>
    </citation>
    <scope>NUCLEOTIDE SEQUENCE [LARGE SCALE GENOMIC DNA]</scope>
    <source>
        <strain evidence="2 3">DD5b</strain>
    </source>
</reference>
<dbReference type="Proteomes" id="UP000093807">
    <property type="component" value="Unassembled WGS sequence"/>
</dbReference>
<dbReference type="AlphaFoldDB" id="A0A199XTQ9"/>